<dbReference type="EMBL" id="BARS01017103">
    <property type="protein sequence ID" value="GAF94255.1"/>
    <property type="molecule type" value="Genomic_DNA"/>
</dbReference>
<comment type="caution">
    <text evidence="2">The sequence shown here is derived from an EMBL/GenBank/DDBJ whole genome shotgun (WGS) entry which is preliminary data.</text>
</comment>
<name>X0V0S2_9ZZZZ</name>
<sequence>MIARVYGEVDSLSRFFIGGRWVWVPEGIPAFPSIYVGIAAARGAGALAYLFRKRLVVTI</sequence>
<evidence type="ECO:0000313" key="2">
    <source>
        <dbReference type="EMBL" id="GAF94255.1"/>
    </source>
</evidence>
<keyword evidence="1" id="KW-0472">Membrane</keyword>
<gene>
    <name evidence="2" type="ORF">S01H1_28025</name>
</gene>
<dbReference type="AlphaFoldDB" id="X0V0S2"/>
<protein>
    <submittedName>
        <fullName evidence="2">Uncharacterized protein</fullName>
    </submittedName>
</protein>
<organism evidence="2">
    <name type="scientific">marine sediment metagenome</name>
    <dbReference type="NCBI Taxonomy" id="412755"/>
    <lineage>
        <taxon>unclassified sequences</taxon>
        <taxon>metagenomes</taxon>
        <taxon>ecological metagenomes</taxon>
    </lineage>
</organism>
<proteinExistence type="predicted"/>
<keyword evidence="1" id="KW-1133">Transmembrane helix</keyword>
<accession>X0V0S2</accession>
<keyword evidence="1" id="KW-0812">Transmembrane</keyword>
<reference evidence="2" key="1">
    <citation type="journal article" date="2014" name="Front. Microbiol.">
        <title>High frequency of phylogenetically diverse reductive dehalogenase-homologous genes in deep subseafloor sedimentary metagenomes.</title>
        <authorList>
            <person name="Kawai M."/>
            <person name="Futagami T."/>
            <person name="Toyoda A."/>
            <person name="Takaki Y."/>
            <person name="Nishi S."/>
            <person name="Hori S."/>
            <person name="Arai W."/>
            <person name="Tsubouchi T."/>
            <person name="Morono Y."/>
            <person name="Uchiyama I."/>
            <person name="Ito T."/>
            <person name="Fujiyama A."/>
            <person name="Inagaki F."/>
            <person name="Takami H."/>
        </authorList>
    </citation>
    <scope>NUCLEOTIDE SEQUENCE</scope>
    <source>
        <strain evidence="2">Expedition CK06-06</strain>
    </source>
</reference>
<feature type="transmembrane region" description="Helical" evidence="1">
    <location>
        <begin position="30"/>
        <end position="51"/>
    </location>
</feature>
<evidence type="ECO:0000256" key="1">
    <source>
        <dbReference type="SAM" id="Phobius"/>
    </source>
</evidence>